<sequence>MKIYFGLLILFSQMILAQNELPKNYFQKPLDIPLVLSGTFGELRSNHFHAGLDLKTQGRTGLEIKASARGYVSRIKIRRFGYGKALYITHPNGYTTVYAHLKKFAPEIEDYVKAYQYDQESYEVQLFPSPNKLPVKSGEIIAYSGNTGSSGGPHLHFEIRDSQSRPMNPFLFGFEEVKDTKPPRLRNIYAFTASADAHINFKRGRIKLRTIRSRNGNLKVPEIKAAGDIYFGIEAYDQLDFALNRNGYYQVEAKLNGLDFFTSTFKRFAFSETRYLNRLIDYGYYREHKRRIHKLRSYDYKRLEINYNPINNGILQIDDTLNYKYDLKIKDFKGNTTQIHIPISYKPLSQNIKDSVAKTNYYVKHDHAFAYDKGLVDIYIPKHALYNDAYLDIEVDGESVKLHDYRTPVHKGITIGFDVSRYNDKDKQQLFIGRKMPWGKIYYVNTKKKKNRFTTGVKEFGEYVLAKDTTPPTIKPLNFRNKQWLSRFRYLKLKIDDDLTGIDSYRATVNGKFILMEYDYKTNTLVHDFNDGVISDTENNFKLVVTDKVGNTAIFEAKFFRKN</sequence>
<dbReference type="Pfam" id="PF01551">
    <property type="entry name" value="Peptidase_M23"/>
    <property type="match status" value="2"/>
</dbReference>
<evidence type="ECO:0000259" key="2">
    <source>
        <dbReference type="Pfam" id="PF01551"/>
    </source>
</evidence>
<protein>
    <submittedName>
        <fullName evidence="3">M23 family metallopeptidase</fullName>
    </submittedName>
</protein>
<organism evidence="3 4">
    <name type="scientific">Mesohalobacter halotolerans</name>
    <dbReference type="NCBI Taxonomy" id="1883405"/>
    <lineage>
        <taxon>Bacteria</taxon>
        <taxon>Pseudomonadati</taxon>
        <taxon>Bacteroidota</taxon>
        <taxon>Flavobacteriia</taxon>
        <taxon>Flavobacteriales</taxon>
        <taxon>Flavobacteriaceae</taxon>
        <taxon>Mesohalobacter</taxon>
    </lineage>
</organism>
<dbReference type="RefSeq" id="WP_138931199.1">
    <property type="nucleotide sequence ID" value="NZ_SWMU01000001.1"/>
</dbReference>
<dbReference type="PANTHER" id="PTHR21666">
    <property type="entry name" value="PEPTIDASE-RELATED"/>
    <property type="match status" value="1"/>
</dbReference>
<evidence type="ECO:0000313" key="4">
    <source>
        <dbReference type="Proteomes" id="UP000306552"/>
    </source>
</evidence>
<name>A0A4U5TW84_9FLAO</name>
<gene>
    <name evidence="3" type="ORF">FCN74_03515</name>
</gene>
<dbReference type="InterPro" id="IPR050570">
    <property type="entry name" value="Cell_wall_metabolism_enzyme"/>
</dbReference>
<accession>A0A4U5TW84</accession>
<dbReference type="InterPro" id="IPR011055">
    <property type="entry name" value="Dup_hybrid_motif"/>
</dbReference>
<dbReference type="SUPFAM" id="SSF51261">
    <property type="entry name" value="Duplicated hybrid motif"/>
    <property type="match status" value="1"/>
</dbReference>
<feature type="domain" description="M23ase beta-sheet core" evidence="2">
    <location>
        <begin position="48"/>
        <end position="114"/>
    </location>
</feature>
<dbReference type="InterPro" id="IPR016047">
    <property type="entry name" value="M23ase_b-sheet_dom"/>
</dbReference>
<reference evidence="3 4" key="1">
    <citation type="submission" date="2019-04" db="EMBL/GenBank/DDBJ databases">
        <title>Psychroflexus halotolerans sp. nov., isolated from a marine solar saltern.</title>
        <authorList>
            <person name="Feng X."/>
        </authorList>
    </citation>
    <scope>NUCLEOTIDE SEQUENCE [LARGE SCALE GENOMIC DNA]</scope>
    <source>
        <strain evidence="3 4">WDS2C27</strain>
    </source>
</reference>
<evidence type="ECO:0000313" key="3">
    <source>
        <dbReference type="EMBL" id="TKS57498.1"/>
    </source>
</evidence>
<dbReference type="AlphaFoldDB" id="A0A4U5TW84"/>
<dbReference type="Gene3D" id="2.70.70.10">
    <property type="entry name" value="Glucose Permease (Domain IIA)"/>
    <property type="match status" value="1"/>
</dbReference>
<dbReference type="GO" id="GO:0004222">
    <property type="term" value="F:metalloendopeptidase activity"/>
    <property type="evidence" value="ECO:0007669"/>
    <property type="project" value="TreeGrafter"/>
</dbReference>
<keyword evidence="4" id="KW-1185">Reference proteome</keyword>
<dbReference type="PANTHER" id="PTHR21666:SF289">
    <property type="entry name" value="L-ALA--D-GLU ENDOPEPTIDASE"/>
    <property type="match status" value="1"/>
</dbReference>
<keyword evidence="1" id="KW-0732">Signal</keyword>
<evidence type="ECO:0000256" key="1">
    <source>
        <dbReference type="ARBA" id="ARBA00022729"/>
    </source>
</evidence>
<dbReference type="CDD" id="cd12797">
    <property type="entry name" value="M23_peptidase"/>
    <property type="match status" value="1"/>
</dbReference>
<proteinExistence type="predicted"/>
<feature type="domain" description="M23ase beta-sheet core" evidence="2">
    <location>
        <begin position="134"/>
        <end position="169"/>
    </location>
</feature>
<dbReference type="Proteomes" id="UP000306552">
    <property type="component" value="Unassembled WGS sequence"/>
</dbReference>
<comment type="caution">
    <text evidence="3">The sequence shown here is derived from an EMBL/GenBank/DDBJ whole genome shotgun (WGS) entry which is preliminary data.</text>
</comment>
<dbReference type="EMBL" id="SWMU01000001">
    <property type="protein sequence ID" value="TKS57498.1"/>
    <property type="molecule type" value="Genomic_DNA"/>
</dbReference>
<dbReference type="OrthoDB" id="9810477at2"/>